<reference evidence="3" key="1">
    <citation type="submission" date="2016-10" db="EMBL/GenBank/DDBJ databases">
        <authorList>
            <person name="Varghese N."/>
            <person name="Submissions S."/>
        </authorList>
    </citation>
    <scope>NUCLEOTIDE SEQUENCE [LARGE SCALE GENOMIC DNA]</scope>
    <source>
        <strain evidence="3">DSM 26894</strain>
    </source>
</reference>
<dbReference type="AlphaFoldDB" id="A0A1I6SV56"/>
<evidence type="ECO:0008006" key="4">
    <source>
        <dbReference type="Google" id="ProtNLM"/>
    </source>
</evidence>
<dbReference type="STRING" id="311180.SAMN04488050_10577"/>
<dbReference type="EMBL" id="FOZW01000005">
    <property type="protein sequence ID" value="SFS80758.1"/>
    <property type="molecule type" value="Genomic_DNA"/>
</dbReference>
<name>A0A1I6SV56_9RHOB</name>
<accession>A0A1I6SV56</accession>
<evidence type="ECO:0000313" key="3">
    <source>
        <dbReference type="Proteomes" id="UP000199392"/>
    </source>
</evidence>
<evidence type="ECO:0000313" key="2">
    <source>
        <dbReference type="EMBL" id="SFS80758.1"/>
    </source>
</evidence>
<evidence type="ECO:0000256" key="1">
    <source>
        <dbReference type="SAM" id="MobiDB-lite"/>
    </source>
</evidence>
<sequence length="375" mass="38941">MSITHAESGQIDGGSGHLHDVPATSLPSDHPMMELPFAAEIDGRQYQGAGVSLTGVKLTGLADPNLVGHDRLLRLSFPFEAFQLAIAVEGRITDINPGNGEIEVTFTDPTGPHLPQLRHVLNSYIAGDVVSMGRVLGVALQPNKPSKGGKQAASGGGSTLRTIGNGLLVATATIALIGGAAWLVHDRFFVEHVVAPARVETAGRALTAIDAGQIDYLDTEAAMGEVAFSIRATSGETLSVAMPCDDCTAVSAGPELGATVQAGQPVLQISQADAPLILKVRVEPEQLYSLAEARAIEARFADGTSITTHADEASLSSSAADTSGRPLFIDLVPEASIDAGRAGQLARLTIEHDYPFANGLDGIRDAIATKFASVE</sequence>
<feature type="region of interest" description="Disordered" evidence="1">
    <location>
        <begin position="1"/>
        <end position="26"/>
    </location>
</feature>
<protein>
    <recommendedName>
        <fullName evidence="4">Alginate biosynthesis protein Alg44</fullName>
    </recommendedName>
</protein>
<gene>
    <name evidence="2" type="ORF">SAMN04488050_10577</name>
</gene>
<dbReference type="Proteomes" id="UP000199392">
    <property type="component" value="Unassembled WGS sequence"/>
</dbReference>
<dbReference type="OrthoDB" id="8394711at2"/>
<organism evidence="2 3">
    <name type="scientific">Alloyangia pacifica</name>
    <dbReference type="NCBI Taxonomy" id="311180"/>
    <lineage>
        <taxon>Bacteria</taxon>
        <taxon>Pseudomonadati</taxon>
        <taxon>Pseudomonadota</taxon>
        <taxon>Alphaproteobacteria</taxon>
        <taxon>Rhodobacterales</taxon>
        <taxon>Roseobacteraceae</taxon>
        <taxon>Alloyangia</taxon>
    </lineage>
</organism>
<keyword evidence="3" id="KW-1185">Reference proteome</keyword>
<dbReference type="Gene3D" id="2.40.10.220">
    <property type="entry name" value="predicted glycosyltransferase like domains"/>
    <property type="match status" value="1"/>
</dbReference>
<proteinExistence type="predicted"/>
<dbReference type="RefSeq" id="WP_092424226.1">
    <property type="nucleotide sequence ID" value="NZ_FNCL01000005.1"/>
</dbReference>